<dbReference type="EMBL" id="CP034457">
    <property type="protein sequence ID" value="QBM87020.1"/>
    <property type="molecule type" value="Genomic_DNA"/>
</dbReference>
<dbReference type="GO" id="GO:0005524">
    <property type="term" value="F:ATP binding"/>
    <property type="evidence" value="ECO:0007669"/>
    <property type="project" value="UniProtKB-KW"/>
</dbReference>
<dbReference type="GO" id="GO:0005829">
    <property type="term" value="C:cytosol"/>
    <property type="evidence" value="ECO:0007669"/>
    <property type="project" value="TreeGrafter"/>
</dbReference>
<evidence type="ECO:0000259" key="3">
    <source>
        <dbReference type="SMART" id="SM00382"/>
    </source>
</evidence>
<dbReference type="GO" id="GO:0006003">
    <property type="term" value="P:fructose 2,6-bisphosphate metabolic process"/>
    <property type="evidence" value="ECO:0007669"/>
    <property type="project" value="InterPro"/>
</dbReference>
<dbReference type="PANTHER" id="PTHR10606:SF32">
    <property type="entry name" value="6-PHOSPHOFRUCTO-2-KINASE 1"/>
    <property type="match status" value="1"/>
</dbReference>
<evidence type="ECO:0000313" key="5">
    <source>
        <dbReference type="Proteomes" id="UP000292447"/>
    </source>
</evidence>
<keyword evidence="1" id="KW-0547">Nucleotide-binding</keyword>
<sequence>MTISCELPMSKNQSSVTLNSIFSKTETTSTLSHTPVESHGLNSMPSFSGLTDLIQRKIQSKTVVLLVGLPGSGKSTVCNQLAEFLNSQGYSSLIYNAGNIRRAMSSGFSDSEFFNPDNVDATKKRELYATMCMDNMLDDLRENRVNVGFLDATNSTKARRRSMLELIQNADFEIPNIFVLDISCNDARLSNYNITSKAFNQDYRGKDIATSISDFKRRSEHYYRVFEPLLPQEFCEFKNVKQLSICDGGKTFVAPCEDSADKDDVSKLLAAFVTNYYKLYGERYHAAVEEFYNFAFGAGTGL</sequence>
<accession>A0A4P6XIM4</accession>
<dbReference type="AlphaFoldDB" id="A0A4P6XIM4"/>
<protein>
    <submittedName>
        <fullName evidence="4">6-phosphofructo-2-kinase</fullName>
    </submittedName>
</protein>
<gene>
    <name evidence="4" type="primary">MPUL0B02140</name>
    <name evidence="4" type="ORF">METSCH_B02140</name>
</gene>
<evidence type="ECO:0000256" key="2">
    <source>
        <dbReference type="ARBA" id="ARBA00022840"/>
    </source>
</evidence>
<feature type="domain" description="AAA+ ATPase" evidence="3">
    <location>
        <begin position="60"/>
        <end position="193"/>
    </location>
</feature>
<reference evidence="5" key="1">
    <citation type="submission" date="2019-03" db="EMBL/GenBank/DDBJ databases">
        <title>Snf2 controls pulcherriminic acid biosynthesis and connects pigmentation and antifungal activity of the yeast Metschnikowia pulcherrima.</title>
        <authorList>
            <person name="Gore-Lloyd D."/>
            <person name="Sumann I."/>
            <person name="Brachmann A.O."/>
            <person name="Schneeberger K."/>
            <person name="Ortiz-Merino R.A."/>
            <person name="Moreno-Beltran M."/>
            <person name="Schlaefli M."/>
            <person name="Kirner P."/>
            <person name="Santos Kron A."/>
            <person name="Wolfe K.H."/>
            <person name="Piel J."/>
            <person name="Ahrens C.H."/>
            <person name="Henk D."/>
            <person name="Freimoser F.M."/>
        </authorList>
    </citation>
    <scope>NUCLEOTIDE SEQUENCE [LARGE SCALE GENOMIC DNA]</scope>
    <source>
        <strain evidence="5">APC 1.2</strain>
    </source>
</reference>
<dbReference type="Gene3D" id="3.40.50.300">
    <property type="entry name" value="P-loop containing nucleotide triphosphate hydrolases"/>
    <property type="match status" value="1"/>
</dbReference>
<dbReference type="InterPro" id="IPR027417">
    <property type="entry name" value="P-loop_NTPase"/>
</dbReference>
<dbReference type="Pfam" id="PF01591">
    <property type="entry name" value="6PF2K"/>
    <property type="match status" value="1"/>
</dbReference>
<evidence type="ECO:0000313" key="4">
    <source>
        <dbReference type="EMBL" id="QBM87020.1"/>
    </source>
</evidence>
<keyword evidence="5" id="KW-1185">Reference proteome</keyword>
<evidence type="ECO:0000256" key="1">
    <source>
        <dbReference type="ARBA" id="ARBA00022741"/>
    </source>
</evidence>
<keyword evidence="4" id="KW-0808">Transferase</keyword>
<dbReference type="InterPro" id="IPR013079">
    <property type="entry name" value="6Phosfructo_kin"/>
</dbReference>
<dbReference type="Proteomes" id="UP000292447">
    <property type="component" value="Chromosome II"/>
</dbReference>
<dbReference type="InterPro" id="IPR003593">
    <property type="entry name" value="AAA+_ATPase"/>
</dbReference>
<organism evidence="4 5">
    <name type="scientific">Metschnikowia aff. pulcherrima</name>
    <dbReference type="NCBI Taxonomy" id="2163413"/>
    <lineage>
        <taxon>Eukaryota</taxon>
        <taxon>Fungi</taxon>
        <taxon>Dikarya</taxon>
        <taxon>Ascomycota</taxon>
        <taxon>Saccharomycotina</taxon>
        <taxon>Pichiomycetes</taxon>
        <taxon>Metschnikowiaceae</taxon>
        <taxon>Metschnikowia</taxon>
    </lineage>
</organism>
<keyword evidence="2" id="KW-0067">ATP-binding</keyword>
<dbReference type="SMART" id="SM00382">
    <property type="entry name" value="AAA"/>
    <property type="match status" value="1"/>
</dbReference>
<dbReference type="GO" id="GO:0003873">
    <property type="term" value="F:6-phosphofructo-2-kinase activity"/>
    <property type="evidence" value="ECO:0007669"/>
    <property type="project" value="InterPro"/>
</dbReference>
<dbReference type="STRING" id="2163413.A0A4P6XIM4"/>
<dbReference type="GO" id="GO:0006000">
    <property type="term" value="P:fructose metabolic process"/>
    <property type="evidence" value="ECO:0007669"/>
    <property type="project" value="InterPro"/>
</dbReference>
<dbReference type="SUPFAM" id="SSF52540">
    <property type="entry name" value="P-loop containing nucleoside triphosphate hydrolases"/>
    <property type="match status" value="1"/>
</dbReference>
<name>A0A4P6XIM4_9ASCO</name>
<dbReference type="InterPro" id="IPR003094">
    <property type="entry name" value="6Pfruct_kin"/>
</dbReference>
<dbReference type="PANTHER" id="PTHR10606">
    <property type="entry name" value="6-PHOSPHOFRUCTO-2-KINASE/FRUCTOSE-2,6-BISPHOSPHATASE"/>
    <property type="match status" value="1"/>
</dbReference>
<proteinExistence type="predicted"/>
<keyword evidence="4" id="KW-0418">Kinase</keyword>